<name>A0A9P7HJI2_9HYPO</name>
<evidence type="ECO:0000313" key="2">
    <source>
        <dbReference type="EMBL" id="KAG5760722.1"/>
    </source>
</evidence>
<organism evidence="2 3">
    <name type="scientific">Fusarium xylarioides</name>
    <dbReference type="NCBI Taxonomy" id="221167"/>
    <lineage>
        <taxon>Eukaryota</taxon>
        <taxon>Fungi</taxon>
        <taxon>Dikarya</taxon>
        <taxon>Ascomycota</taxon>
        <taxon>Pezizomycotina</taxon>
        <taxon>Sordariomycetes</taxon>
        <taxon>Hypocreomycetidae</taxon>
        <taxon>Hypocreales</taxon>
        <taxon>Nectriaceae</taxon>
        <taxon>Fusarium</taxon>
        <taxon>Fusarium fujikuroi species complex</taxon>
    </lineage>
</organism>
<reference evidence="2" key="2">
    <citation type="submission" date="2020-10" db="EMBL/GenBank/DDBJ databases">
        <authorList>
            <person name="Peck L.D."/>
            <person name="Nowell R.W."/>
            <person name="Flood J."/>
            <person name="Ryan M.J."/>
            <person name="Barraclough T.G."/>
        </authorList>
    </citation>
    <scope>NUCLEOTIDE SEQUENCE</scope>
    <source>
        <strain evidence="2">IMI 127659i</strain>
    </source>
</reference>
<feature type="compositionally biased region" description="Polar residues" evidence="1">
    <location>
        <begin position="113"/>
        <end position="127"/>
    </location>
</feature>
<comment type="caution">
    <text evidence="2">The sequence shown here is derived from an EMBL/GenBank/DDBJ whole genome shotgun (WGS) entry which is preliminary data.</text>
</comment>
<feature type="compositionally biased region" description="Polar residues" evidence="1">
    <location>
        <begin position="158"/>
        <end position="168"/>
    </location>
</feature>
<sequence>MKRPACEHDNSLEDTKIYSEKRPRMEQVQIWRHQSHALGPFIQPAHNDVARPCSLTPPLQDYDFPDHRYETVHGMDLPTLKTIDFLRNHRPLSPAASDASTSASDDVSITDSHLSSRPQSPSTGTTCSDEDCISIMPRSRSAERTSSPLVLYSETHSESPPCSVSPEKSQVPPILGHNITSASTEKNISCSNMSSEIKPNAHDRFEQQRLAIGHTILRNRERTQYWLMSSDIPDIAPHGSLENFPIVWKDRSSSDVGCQPILPEVDVQKPSMIQRIYTAMEVEPSDFGLNSTTIASLPECTRAMIMTFCTEPKDLLALISSSPVFLQPFCQNRRAIVIQIIKSMRSRFGGDMPLSCLMVARLRNMESKDAAGSPETRKANAKRAIKAILSLSPKGPLLHPVYSLRHFKFISDTLDKAESVMTSYARQAWPHRTEVSKFGLSHSVKHLVFFKAERKRFMDAICLYDAYCTAFFSENAISSDDDTALRQSFLEEDGIPGEIIHRFYSIIMYLHQSYRYWINIAIGKRHHCYPAMRENHSQIHHLEKHADQLINHFICSGPSVFRMLQDMGTSKRCDLLLRLLDRCETKAAYRQKITSTQGRGDKSLWAYREIAAGLTTQEALTAQHFLDPAIVRRIKTASPIWPTAGLPLRLRPNA</sequence>
<feature type="compositionally biased region" description="Low complexity" evidence="1">
    <location>
        <begin position="93"/>
        <end position="112"/>
    </location>
</feature>
<gene>
    <name evidence="2" type="ORF">H9Q72_011175</name>
</gene>
<feature type="region of interest" description="Disordered" evidence="1">
    <location>
        <begin position="93"/>
        <end position="172"/>
    </location>
</feature>
<dbReference type="EMBL" id="JADFTT010000517">
    <property type="protein sequence ID" value="KAG5760722.1"/>
    <property type="molecule type" value="Genomic_DNA"/>
</dbReference>
<keyword evidence="3" id="KW-1185">Reference proteome</keyword>
<evidence type="ECO:0000256" key="1">
    <source>
        <dbReference type="SAM" id="MobiDB-lite"/>
    </source>
</evidence>
<accession>A0A9P7HJI2</accession>
<evidence type="ECO:0000313" key="3">
    <source>
        <dbReference type="Proteomes" id="UP000750502"/>
    </source>
</evidence>
<proteinExistence type="predicted"/>
<dbReference type="Proteomes" id="UP000750502">
    <property type="component" value="Unassembled WGS sequence"/>
</dbReference>
<dbReference type="OrthoDB" id="5063209at2759"/>
<reference evidence="2" key="1">
    <citation type="journal article" date="2020" name="bioRxiv">
        <title>Historical genomics reveals the evolutionary mechanisms behind multiple outbreaks of the host-specific coffee wilt pathogen Fusarium xylarioides.</title>
        <authorList>
            <person name="Peck D."/>
            <person name="Nowell R.W."/>
            <person name="Flood J."/>
            <person name="Ryan M.J."/>
            <person name="Barraclough T.G."/>
        </authorList>
    </citation>
    <scope>NUCLEOTIDE SEQUENCE</scope>
    <source>
        <strain evidence="2">IMI 127659i</strain>
    </source>
</reference>
<dbReference type="AlphaFoldDB" id="A0A9P7HJI2"/>
<protein>
    <submittedName>
        <fullName evidence="2">Uncharacterized protein</fullName>
    </submittedName>
</protein>